<organism evidence="1">
    <name type="scientific">Dichomitus squalens</name>
    <dbReference type="NCBI Taxonomy" id="114155"/>
    <lineage>
        <taxon>Eukaryota</taxon>
        <taxon>Fungi</taxon>
        <taxon>Dikarya</taxon>
        <taxon>Basidiomycota</taxon>
        <taxon>Agaricomycotina</taxon>
        <taxon>Agaricomycetes</taxon>
        <taxon>Polyporales</taxon>
        <taxon>Polyporaceae</taxon>
        <taxon>Dichomitus</taxon>
    </lineage>
</organism>
<dbReference type="Proteomes" id="UP000292957">
    <property type="component" value="Unassembled WGS sequence"/>
</dbReference>
<evidence type="ECO:0000313" key="1">
    <source>
        <dbReference type="EMBL" id="TBU23906.1"/>
    </source>
</evidence>
<proteinExistence type="predicted"/>
<protein>
    <submittedName>
        <fullName evidence="1">Uncharacterized protein</fullName>
    </submittedName>
</protein>
<accession>A0A4Q9MDM2</accession>
<dbReference type="AlphaFoldDB" id="A0A4Q9MDM2"/>
<dbReference type="EMBL" id="ML143492">
    <property type="protein sequence ID" value="TBU23906.1"/>
    <property type="molecule type" value="Genomic_DNA"/>
</dbReference>
<name>A0A4Q9MDM2_9APHY</name>
<sequence length="59" mass="6431">MDGTLPVLATGKLTSYLHLLSVSPAPGAVMRTHETGHEYELVRQRTVTLSLALLALQSW</sequence>
<gene>
    <name evidence="1" type="ORF">BD311DRAFT_672912</name>
</gene>
<reference evidence="1" key="1">
    <citation type="submission" date="2019-01" db="EMBL/GenBank/DDBJ databases">
        <title>Draft genome sequences of three monokaryotic isolates of the white-rot basidiomycete fungus Dichomitus squalens.</title>
        <authorList>
            <consortium name="DOE Joint Genome Institute"/>
            <person name="Lopez S.C."/>
            <person name="Andreopoulos B."/>
            <person name="Pangilinan J."/>
            <person name="Lipzen A."/>
            <person name="Riley R."/>
            <person name="Ahrendt S."/>
            <person name="Ng V."/>
            <person name="Barry K."/>
            <person name="Daum C."/>
            <person name="Grigoriev I.V."/>
            <person name="Hilden K.S."/>
            <person name="Makela M.R."/>
            <person name="de Vries R.P."/>
        </authorList>
    </citation>
    <scope>NUCLEOTIDE SEQUENCE [LARGE SCALE GENOMIC DNA]</scope>
    <source>
        <strain evidence="1">OM18370.1</strain>
    </source>
</reference>